<dbReference type="EMBL" id="JAHQIW010004252">
    <property type="protein sequence ID" value="KAJ1361664.1"/>
    <property type="molecule type" value="Genomic_DNA"/>
</dbReference>
<keyword evidence="2" id="KW-1185">Reference proteome</keyword>
<sequence length="59" mass="6602">MEKFFDLIGTGEVIEAFVARHLLEYKMENSSMQSESLDEDGFSCCVEVSIAAAIVQLIR</sequence>
<name>A0AAD5NAD4_PARTN</name>
<protein>
    <submittedName>
        <fullName evidence="1">Uncharacterized protein</fullName>
    </submittedName>
</protein>
<dbReference type="AlphaFoldDB" id="A0AAD5NAD4"/>
<accession>A0AAD5NAD4</accession>
<proteinExistence type="predicted"/>
<gene>
    <name evidence="1" type="ORF">KIN20_020963</name>
</gene>
<organism evidence="1 2">
    <name type="scientific">Parelaphostrongylus tenuis</name>
    <name type="common">Meningeal worm</name>
    <dbReference type="NCBI Taxonomy" id="148309"/>
    <lineage>
        <taxon>Eukaryota</taxon>
        <taxon>Metazoa</taxon>
        <taxon>Ecdysozoa</taxon>
        <taxon>Nematoda</taxon>
        <taxon>Chromadorea</taxon>
        <taxon>Rhabditida</taxon>
        <taxon>Rhabditina</taxon>
        <taxon>Rhabditomorpha</taxon>
        <taxon>Strongyloidea</taxon>
        <taxon>Metastrongylidae</taxon>
        <taxon>Parelaphostrongylus</taxon>
    </lineage>
</organism>
<dbReference type="Proteomes" id="UP001196413">
    <property type="component" value="Unassembled WGS sequence"/>
</dbReference>
<comment type="caution">
    <text evidence="1">The sequence shown here is derived from an EMBL/GenBank/DDBJ whole genome shotgun (WGS) entry which is preliminary data.</text>
</comment>
<evidence type="ECO:0000313" key="2">
    <source>
        <dbReference type="Proteomes" id="UP001196413"/>
    </source>
</evidence>
<reference evidence="1" key="1">
    <citation type="submission" date="2021-06" db="EMBL/GenBank/DDBJ databases">
        <title>Parelaphostrongylus tenuis whole genome reference sequence.</title>
        <authorList>
            <person name="Garwood T.J."/>
            <person name="Larsen P.A."/>
            <person name="Fountain-Jones N.M."/>
            <person name="Garbe J.R."/>
            <person name="Macchietto M.G."/>
            <person name="Kania S.A."/>
            <person name="Gerhold R.W."/>
            <person name="Richards J.E."/>
            <person name="Wolf T.M."/>
        </authorList>
    </citation>
    <scope>NUCLEOTIDE SEQUENCE</scope>
    <source>
        <strain evidence="1">MNPRO001-30</strain>
        <tissue evidence="1">Meninges</tissue>
    </source>
</reference>
<evidence type="ECO:0000313" key="1">
    <source>
        <dbReference type="EMBL" id="KAJ1361664.1"/>
    </source>
</evidence>